<organism evidence="1 2">
    <name type="scientific">Hohenbuehelia grisea</name>
    <dbReference type="NCBI Taxonomy" id="104357"/>
    <lineage>
        <taxon>Eukaryota</taxon>
        <taxon>Fungi</taxon>
        <taxon>Dikarya</taxon>
        <taxon>Basidiomycota</taxon>
        <taxon>Agaricomycotina</taxon>
        <taxon>Agaricomycetes</taxon>
        <taxon>Agaricomycetidae</taxon>
        <taxon>Agaricales</taxon>
        <taxon>Pleurotineae</taxon>
        <taxon>Pleurotaceae</taxon>
        <taxon>Hohenbuehelia</taxon>
    </lineage>
</organism>
<proteinExistence type="predicted"/>
<name>A0ABR3JH67_9AGAR</name>
<dbReference type="Proteomes" id="UP001556367">
    <property type="component" value="Unassembled WGS sequence"/>
</dbReference>
<accession>A0ABR3JH67</accession>
<reference evidence="2" key="1">
    <citation type="submission" date="2024-06" db="EMBL/GenBank/DDBJ databases">
        <title>Multi-omics analyses provide insights into the biosynthesis of the anticancer antibiotic pleurotin in Hohenbuehelia grisea.</title>
        <authorList>
            <person name="Weaver J.A."/>
            <person name="Alberti F."/>
        </authorList>
    </citation>
    <scope>NUCLEOTIDE SEQUENCE [LARGE SCALE GENOMIC DNA]</scope>
    <source>
        <strain evidence="2">T-177</strain>
    </source>
</reference>
<protein>
    <submittedName>
        <fullName evidence="1">Uncharacterized protein</fullName>
    </submittedName>
</protein>
<evidence type="ECO:0000313" key="1">
    <source>
        <dbReference type="EMBL" id="KAL0954763.1"/>
    </source>
</evidence>
<evidence type="ECO:0000313" key="2">
    <source>
        <dbReference type="Proteomes" id="UP001556367"/>
    </source>
</evidence>
<gene>
    <name evidence="1" type="ORF">HGRIS_003714</name>
</gene>
<sequence>MTAFRRSLFPTAQGGRRVTYCRHHLWPPVKPLSVEALESPAHFLAAGFSYGKATDSLGVGHVQWPAHISIGYHTARRGKCSPLSVKWARQGESSWYFVAV</sequence>
<keyword evidence="2" id="KW-1185">Reference proteome</keyword>
<dbReference type="EMBL" id="JASNQZ010000007">
    <property type="protein sequence ID" value="KAL0954763.1"/>
    <property type="molecule type" value="Genomic_DNA"/>
</dbReference>
<comment type="caution">
    <text evidence="1">The sequence shown here is derived from an EMBL/GenBank/DDBJ whole genome shotgun (WGS) entry which is preliminary data.</text>
</comment>